<keyword evidence="3" id="KW-1185">Reference proteome</keyword>
<gene>
    <name evidence="2" type="ordered locus">Jden_0644</name>
</gene>
<name>C7R193_JONDD</name>
<dbReference type="HOGENOM" id="CLU_2508285_0_0_11"/>
<feature type="transmembrane region" description="Helical" evidence="1">
    <location>
        <begin position="65"/>
        <end position="83"/>
    </location>
</feature>
<evidence type="ECO:0000256" key="1">
    <source>
        <dbReference type="SAM" id="Phobius"/>
    </source>
</evidence>
<dbReference type="STRING" id="471856.Jden_0644"/>
<sequence>MSLVTPKAEATSCDDAAAYGPRRRTHLFVHYAVKDWALRTTARIKLGERDYSGGDIGHLGSIWPGLWHICFGIALVGAIPGWGER</sequence>
<reference evidence="2 3" key="1">
    <citation type="journal article" date="2009" name="Stand. Genomic Sci.">
        <title>Complete genome sequence of Jonesia denitrificans type strain (Prevot 55134).</title>
        <authorList>
            <person name="Pukall R."/>
            <person name="Gehrich-Schroter G."/>
            <person name="Lapidus A."/>
            <person name="Nolan M."/>
            <person name="Glavina Del Rio T."/>
            <person name="Lucas S."/>
            <person name="Chen F."/>
            <person name="Tice H."/>
            <person name="Pitluck S."/>
            <person name="Cheng J.F."/>
            <person name="Copeland A."/>
            <person name="Saunders E."/>
            <person name="Brettin T."/>
            <person name="Detter J.C."/>
            <person name="Bruce D."/>
            <person name="Goodwin L."/>
            <person name="Pati A."/>
            <person name="Ivanova N."/>
            <person name="Mavromatis K."/>
            <person name="Ovchinnikova G."/>
            <person name="Chen A."/>
            <person name="Palaniappan K."/>
            <person name="Land M."/>
            <person name="Hauser L."/>
            <person name="Chang Y.J."/>
            <person name="Jeffries C.D."/>
            <person name="Chain P."/>
            <person name="Goker M."/>
            <person name="Bristow J."/>
            <person name="Eisen J.A."/>
            <person name="Markowitz V."/>
            <person name="Hugenholtz P."/>
            <person name="Kyrpides N.C."/>
            <person name="Klenk H.P."/>
            <person name="Han C."/>
        </authorList>
    </citation>
    <scope>NUCLEOTIDE SEQUENCE [LARGE SCALE GENOMIC DNA]</scope>
    <source>
        <strain evidence="3">ATCC 14870 / DSM 20603 / BCRC 15368 / CIP 55.134 / JCM 11481 / NBRC 15587 / NCTC 10816 / Prevot 55134</strain>
    </source>
</reference>
<proteinExistence type="predicted"/>
<keyword evidence="1" id="KW-0472">Membrane</keyword>
<keyword evidence="1" id="KW-0812">Transmembrane</keyword>
<keyword evidence="1" id="KW-1133">Transmembrane helix</keyword>
<protein>
    <submittedName>
        <fullName evidence="2">Uncharacterized protein</fullName>
    </submittedName>
</protein>
<dbReference type="AlphaFoldDB" id="C7R193"/>
<dbReference type="KEGG" id="jde:Jden_0644"/>
<accession>C7R193</accession>
<dbReference type="EMBL" id="CP001706">
    <property type="protein sequence ID" value="ACV08308.1"/>
    <property type="molecule type" value="Genomic_DNA"/>
</dbReference>
<dbReference type="Proteomes" id="UP000000628">
    <property type="component" value="Chromosome"/>
</dbReference>
<evidence type="ECO:0000313" key="2">
    <source>
        <dbReference type="EMBL" id="ACV08308.1"/>
    </source>
</evidence>
<evidence type="ECO:0000313" key="3">
    <source>
        <dbReference type="Proteomes" id="UP000000628"/>
    </source>
</evidence>
<organism evidence="2 3">
    <name type="scientific">Jonesia denitrificans (strain ATCC 14870 / DSM 20603 / BCRC 15368 / CIP 55.134 / JCM 11481 / NBRC 15587 / NCTC 10816 / Prevot 55134)</name>
    <name type="common">Listeria denitrificans</name>
    <dbReference type="NCBI Taxonomy" id="471856"/>
    <lineage>
        <taxon>Bacteria</taxon>
        <taxon>Bacillati</taxon>
        <taxon>Actinomycetota</taxon>
        <taxon>Actinomycetes</taxon>
        <taxon>Micrococcales</taxon>
        <taxon>Jonesiaceae</taxon>
        <taxon>Jonesia</taxon>
    </lineage>
</organism>